<evidence type="ECO:0000313" key="2">
    <source>
        <dbReference type="EMBL" id="AGC35032.1"/>
    </source>
</evidence>
<evidence type="ECO:0000256" key="1">
    <source>
        <dbReference type="SAM" id="MobiDB-lite"/>
    </source>
</evidence>
<keyword evidence="3" id="KW-1185">Reference proteome</keyword>
<dbReference type="RefSeq" id="YP_009150666.1">
    <property type="nucleotide sequence ID" value="NC_027364.1"/>
</dbReference>
<dbReference type="Proteomes" id="UP000011158">
    <property type="component" value="Segment"/>
</dbReference>
<dbReference type="GeneID" id="24643085"/>
<evidence type="ECO:0000313" key="3">
    <source>
        <dbReference type="Proteomes" id="UP000011158"/>
    </source>
</evidence>
<organism evidence="2 3">
    <name type="scientific">Escherichia phage PBECO4</name>
    <dbReference type="NCBI Taxonomy" id="1273738"/>
    <lineage>
        <taxon>Viruses</taxon>
        <taxon>Duplodnaviria</taxon>
        <taxon>Heunggongvirae</taxon>
        <taxon>Uroviricota</taxon>
        <taxon>Caudoviricetes</taxon>
        <taxon>Asteriusvirus</taxon>
        <taxon>Asteriusvirus PBECO4</taxon>
    </lineage>
</organism>
<protein>
    <submittedName>
        <fullName evidence="2">Uncharacterized protein</fullName>
    </submittedName>
</protein>
<reference evidence="2 3" key="1">
    <citation type="journal article" date="2013" name="Arch. Virol.">
        <title>Genomic analysis of bacteriophage PBECO4 infecting Escherichia coli O157:H7.</title>
        <authorList>
            <person name="Kim M.S."/>
            <person name="Hong S.S."/>
            <person name="Park K."/>
            <person name="Myung H."/>
        </authorList>
    </citation>
    <scope>NUCLEOTIDE SEQUENCE [LARGE SCALE GENOMIC DNA]</scope>
</reference>
<dbReference type="EMBL" id="KC295538">
    <property type="protein sequence ID" value="AGC35032.1"/>
    <property type="molecule type" value="Genomic_DNA"/>
</dbReference>
<sequence length="41" mass="4728">MNEKFPNTRPEYCSSDVFQNGEKPKESIGKKLDKVLDVINE</sequence>
<feature type="region of interest" description="Disordered" evidence="1">
    <location>
        <begin position="1"/>
        <end position="25"/>
    </location>
</feature>
<proteinExistence type="predicted"/>
<accession>L7TI64</accession>
<name>L7TI64_9CAUD</name>
<dbReference type="KEGG" id="vg:24643085"/>